<dbReference type="InParanoid" id="A0A1X7VXE3"/>
<evidence type="ECO:0000313" key="1">
    <source>
        <dbReference type="EnsemblMetazoa" id="Aqu2.1.44535_001"/>
    </source>
</evidence>
<organism evidence="1">
    <name type="scientific">Amphimedon queenslandica</name>
    <name type="common">Sponge</name>
    <dbReference type="NCBI Taxonomy" id="400682"/>
    <lineage>
        <taxon>Eukaryota</taxon>
        <taxon>Metazoa</taxon>
        <taxon>Porifera</taxon>
        <taxon>Demospongiae</taxon>
        <taxon>Heteroscleromorpha</taxon>
        <taxon>Haplosclerida</taxon>
        <taxon>Niphatidae</taxon>
        <taxon>Amphimedon</taxon>
    </lineage>
</organism>
<reference evidence="1" key="1">
    <citation type="submission" date="2017-05" db="UniProtKB">
        <authorList>
            <consortium name="EnsemblMetazoa"/>
        </authorList>
    </citation>
    <scope>IDENTIFICATION</scope>
</reference>
<protein>
    <submittedName>
        <fullName evidence="1">Uncharacterized protein</fullName>
    </submittedName>
</protein>
<name>A0A1X7VXE3_AMPQE</name>
<dbReference type="AlphaFoldDB" id="A0A1X7VXE3"/>
<dbReference type="EnsemblMetazoa" id="Aqu2.1.44535_001">
    <property type="protein sequence ID" value="Aqu2.1.44535_001"/>
    <property type="gene ID" value="Aqu2.1.44535"/>
</dbReference>
<accession>A0A1X7VXE3</accession>
<proteinExistence type="predicted"/>
<sequence length="58" mass="6543">MILVAPTDTEIHTNNWIDRTSDLMMMMKNGGSTTPIFGFSLRQGLVPRYGNNGVLWSR</sequence>